<evidence type="ECO:0000313" key="2">
    <source>
        <dbReference type="EMBL" id="OGG01840.1"/>
    </source>
</evidence>
<keyword evidence="1" id="KW-0812">Transmembrane</keyword>
<dbReference type="Proteomes" id="UP000178448">
    <property type="component" value="Unassembled WGS sequence"/>
</dbReference>
<dbReference type="NCBIfam" id="TIGR02532">
    <property type="entry name" value="IV_pilin_GFxxxE"/>
    <property type="match status" value="1"/>
</dbReference>
<dbReference type="AlphaFoldDB" id="A0A1F5YNR5"/>
<reference evidence="2 3" key="1">
    <citation type="journal article" date="2016" name="Nat. Commun.">
        <title>Thousands of microbial genomes shed light on interconnected biogeochemical processes in an aquifer system.</title>
        <authorList>
            <person name="Anantharaman K."/>
            <person name="Brown C.T."/>
            <person name="Hug L.A."/>
            <person name="Sharon I."/>
            <person name="Castelle C.J."/>
            <person name="Probst A.J."/>
            <person name="Thomas B.C."/>
            <person name="Singh A."/>
            <person name="Wilkins M.J."/>
            <person name="Karaoz U."/>
            <person name="Brodie E.L."/>
            <person name="Williams K.H."/>
            <person name="Hubbard S.S."/>
            <person name="Banfield J.F."/>
        </authorList>
    </citation>
    <scope>NUCLEOTIDE SEQUENCE [LARGE SCALE GENOMIC DNA]</scope>
</reference>
<dbReference type="InterPro" id="IPR012902">
    <property type="entry name" value="N_methyl_site"/>
</dbReference>
<accession>A0A1F5YNR5</accession>
<sequence length="173" mass="19293">MRRPNGFTLVEILVSITIIAIISVVVVQAFVSIIRVNTKTEALKEVKQNGEYVLSVLTRKIQNSTEITSTCDGTNVNTLQVIKRNTDGTTEYDSVFSINSGVIYLAEGAGAPEKIISDRVYAEILTFNCTEVREQPARVTVRFVLRQNTIGAATFETARQVFRDTIQTRNLYL</sequence>
<dbReference type="Gene3D" id="3.30.700.10">
    <property type="entry name" value="Glycoprotein, Type 4 Pilin"/>
    <property type="match status" value="1"/>
</dbReference>
<feature type="transmembrane region" description="Helical" evidence="1">
    <location>
        <begin position="12"/>
        <end position="34"/>
    </location>
</feature>
<proteinExistence type="predicted"/>
<dbReference type="Pfam" id="PF07963">
    <property type="entry name" value="N_methyl"/>
    <property type="match status" value="1"/>
</dbReference>
<gene>
    <name evidence="2" type="ORF">A2Z33_01140</name>
</gene>
<keyword evidence="1" id="KW-0472">Membrane</keyword>
<comment type="caution">
    <text evidence="2">The sequence shown here is derived from an EMBL/GenBank/DDBJ whole genome shotgun (WGS) entry which is preliminary data.</text>
</comment>
<dbReference type="SUPFAM" id="SSF54523">
    <property type="entry name" value="Pili subunits"/>
    <property type="match status" value="1"/>
</dbReference>
<keyword evidence="1" id="KW-1133">Transmembrane helix</keyword>
<evidence type="ECO:0000256" key="1">
    <source>
        <dbReference type="SAM" id="Phobius"/>
    </source>
</evidence>
<dbReference type="EMBL" id="MFJD01000009">
    <property type="protein sequence ID" value="OGG01840.1"/>
    <property type="molecule type" value="Genomic_DNA"/>
</dbReference>
<evidence type="ECO:0000313" key="3">
    <source>
        <dbReference type="Proteomes" id="UP000178448"/>
    </source>
</evidence>
<dbReference type="InterPro" id="IPR045584">
    <property type="entry name" value="Pilin-like"/>
</dbReference>
<evidence type="ECO:0008006" key="4">
    <source>
        <dbReference type="Google" id="ProtNLM"/>
    </source>
</evidence>
<organism evidence="2 3">
    <name type="scientific">Candidatus Gottesmanbacteria bacterium RBG_16_52_11</name>
    <dbReference type="NCBI Taxonomy" id="1798374"/>
    <lineage>
        <taxon>Bacteria</taxon>
        <taxon>Candidatus Gottesmaniibacteriota</taxon>
    </lineage>
</organism>
<name>A0A1F5YNR5_9BACT</name>
<dbReference type="STRING" id="1798374.A2Z33_01140"/>
<protein>
    <recommendedName>
        <fullName evidence="4">Prepilin-type N-terminal cleavage/methylation domain-containing protein</fullName>
    </recommendedName>
</protein>